<keyword evidence="4" id="KW-1133">Transmembrane helix</keyword>
<comment type="caution">
    <text evidence="7">The sequence shown here is derived from an EMBL/GenBank/DDBJ whole genome shotgun (WGS) entry which is preliminary data.</text>
</comment>
<dbReference type="OrthoDB" id="9760224at2"/>
<evidence type="ECO:0000256" key="4">
    <source>
        <dbReference type="ARBA" id="ARBA00022989"/>
    </source>
</evidence>
<evidence type="ECO:0000256" key="1">
    <source>
        <dbReference type="ARBA" id="ARBA00004651"/>
    </source>
</evidence>
<organism evidence="7 8">
    <name type="scientific">Helicobacter anseris</name>
    <dbReference type="NCBI Taxonomy" id="375926"/>
    <lineage>
        <taxon>Bacteria</taxon>
        <taxon>Pseudomonadati</taxon>
        <taxon>Campylobacterota</taxon>
        <taxon>Epsilonproteobacteria</taxon>
        <taxon>Campylobacterales</taxon>
        <taxon>Helicobacteraceae</taxon>
        <taxon>Helicobacter</taxon>
    </lineage>
</organism>
<evidence type="ECO:0000256" key="3">
    <source>
        <dbReference type="ARBA" id="ARBA00022692"/>
    </source>
</evidence>
<keyword evidence="5" id="KW-0472">Membrane</keyword>
<evidence type="ECO:0000313" key="8">
    <source>
        <dbReference type="Proteomes" id="UP000256695"/>
    </source>
</evidence>
<accession>A0A3D8J459</accession>
<reference evidence="7 8" key="1">
    <citation type="submission" date="2018-04" db="EMBL/GenBank/DDBJ databases">
        <title>Novel Campyloabacter and Helicobacter Species and Strains.</title>
        <authorList>
            <person name="Mannion A.J."/>
            <person name="Shen Z."/>
            <person name="Fox J.G."/>
        </authorList>
    </citation>
    <scope>NUCLEOTIDE SEQUENCE [LARGE SCALE GENOMIC DNA]</scope>
    <source>
        <strain evidence="7 8">MIT 04-9362</strain>
    </source>
</reference>
<dbReference type="Proteomes" id="UP000256695">
    <property type="component" value="Unassembled WGS sequence"/>
</dbReference>
<protein>
    <recommendedName>
        <fullName evidence="6">Sulfatase N-terminal domain-containing protein</fullName>
    </recommendedName>
</protein>
<dbReference type="Gene3D" id="3.40.720.10">
    <property type="entry name" value="Alkaline Phosphatase, subunit A"/>
    <property type="match status" value="1"/>
</dbReference>
<dbReference type="InterPro" id="IPR000917">
    <property type="entry name" value="Sulfatase_N"/>
</dbReference>
<proteinExistence type="predicted"/>
<evidence type="ECO:0000259" key="6">
    <source>
        <dbReference type="Pfam" id="PF00884"/>
    </source>
</evidence>
<dbReference type="SUPFAM" id="SSF53649">
    <property type="entry name" value="Alkaline phosphatase-like"/>
    <property type="match status" value="1"/>
</dbReference>
<dbReference type="PANTHER" id="PTHR47371">
    <property type="entry name" value="LIPOTEICHOIC ACID SYNTHASE"/>
    <property type="match status" value="1"/>
</dbReference>
<evidence type="ECO:0000256" key="2">
    <source>
        <dbReference type="ARBA" id="ARBA00022475"/>
    </source>
</evidence>
<dbReference type="Pfam" id="PF00884">
    <property type="entry name" value="Sulfatase"/>
    <property type="match status" value="1"/>
</dbReference>
<dbReference type="InterPro" id="IPR017850">
    <property type="entry name" value="Alkaline_phosphatase_core_sf"/>
</dbReference>
<keyword evidence="8" id="KW-1185">Reference proteome</keyword>
<dbReference type="AlphaFoldDB" id="A0A3D8J459"/>
<comment type="subcellular location">
    <subcellularLocation>
        <location evidence="1">Cell membrane</location>
        <topology evidence="1">Multi-pass membrane protein</topology>
    </subcellularLocation>
</comment>
<dbReference type="CDD" id="cd16015">
    <property type="entry name" value="LTA_synthase"/>
    <property type="match status" value="1"/>
</dbReference>
<keyword evidence="3" id="KW-0812">Transmembrane</keyword>
<evidence type="ECO:0000256" key="5">
    <source>
        <dbReference type="ARBA" id="ARBA00023136"/>
    </source>
</evidence>
<dbReference type="InterPro" id="IPR050448">
    <property type="entry name" value="OpgB/LTA_synthase_biosynth"/>
</dbReference>
<feature type="domain" description="Sulfatase N-terminal" evidence="6">
    <location>
        <begin position="45"/>
        <end position="252"/>
    </location>
</feature>
<gene>
    <name evidence="7" type="ORF">CQA57_07175</name>
</gene>
<keyword evidence="2" id="KW-1003">Cell membrane</keyword>
<dbReference type="EMBL" id="NXLX01000022">
    <property type="protein sequence ID" value="RDU72016.1"/>
    <property type="molecule type" value="Genomic_DNA"/>
</dbReference>
<name>A0A3D8J459_9HELI</name>
<sequence>MFKGGGGIQQLYGTSWTIAGIVSYQCGIPLNLPINGNQFGKRSKKFLQGATCLSDILANEQYKQVFLMPHDRNFSGLGWFLKEHGNVEIRDLKYFKKMGLPSDYKGYWGIKDDLNFEFAKQTLLELSKSKEAFALYVLTIDTHAQDGFIDTNKCGDFEKVGGYKGAVMCSDRIIGDFVQWTMQQDFYKDTTIVILGDHLSMIQDFFPSDIENRRVYNAFINPLFFNKVQKERIANRKFSHFDIFPTILDSLNVEIKGGRLGLGVDLMSGYKTILESGIYDEDSLQKRSKIYDSFLLQRQGKY</sequence>
<dbReference type="GO" id="GO:0005886">
    <property type="term" value="C:plasma membrane"/>
    <property type="evidence" value="ECO:0007669"/>
    <property type="project" value="UniProtKB-SubCell"/>
</dbReference>
<evidence type="ECO:0000313" key="7">
    <source>
        <dbReference type="EMBL" id="RDU72016.1"/>
    </source>
</evidence>
<dbReference type="PANTHER" id="PTHR47371:SF3">
    <property type="entry name" value="PHOSPHOGLYCEROL TRANSFERASE I"/>
    <property type="match status" value="1"/>
</dbReference>